<dbReference type="Pfam" id="PF00884">
    <property type="entry name" value="Sulfatase"/>
    <property type="match status" value="1"/>
</dbReference>
<reference evidence="8" key="1">
    <citation type="submission" date="2018-05" db="EMBL/GenBank/DDBJ databases">
        <title>Genome sequencing of Phenylobacterium sp. HYN0004.</title>
        <authorList>
            <person name="Yi H."/>
            <person name="Baek C."/>
        </authorList>
    </citation>
    <scope>NUCLEOTIDE SEQUENCE [LARGE SCALE GENOMIC DNA]</scope>
    <source>
        <strain evidence="8">HYN0004</strain>
    </source>
</reference>
<evidence type="ECO:0000256" key="5">
    <source>
        <dbReference type="SAM" id="MobiDB-lite"/>
    </source>
</evidence>
<accession>A0A2Z3HPD9</accession>
<dbReference type="InterPro" id="IPR000917">
    <property type="entry name" value="Sulfatase_N"/>
</dbReference>
<dbReference type="AlphaFoldDB" id="A0A2Z3HPD9"/>
<evidence type="ECO:0000313" key="7">
    <source>
        <dbReference type="EMBL" id="AWM77627.1"/>
    </source>
</evidence>
<protein>
    <submittedName>
        <fullName evidence="7">Arylsulfatase</fullName>
    </submittedName>
</protein>
<feature type="region of interest" description="Disordered" evidence="5">
    <location>
        <begin position="1"/>
        <end position="27"/>
    </location>
</feature>
<dbReference type="PANTHER" id="PTHR42693:SF43">
    <property type="entry name" value="BLL2667 PROTEIN"/>
    <property type="match status" value="1"/>
</dbReference>
<keyword evidence="8" id="KW-1185">Reference proteome</keyword>
<dbReference type="PANTHER" id="PTHR42693">
    <property type="entry name" value="ARYLSULFATASE FAMILY MEMBER"/>
    <property type="match status" value="1"/>
</dbReference>
<dbReference type="PROSITE" id="PS00523">
    <property type="entry name" value="SULFATASE_1"/>
    <property type="match status" value="1"/>
</dbReference>
<dbReference type="RefSeq" id="WP_110450194.1">
    <property type="nucleotide sequence ID" value="NZ_CP029479.1"/>
</dbReference>
<organism evidence="7 8">
    <name type="scientific">Phenylobacterium parvum</name>
    <dbReference type="NCBI Taxonomy" id="2201350"/>
    <lineage>
        <taxon>Bacteria</taxon>
        <taxon>Pseudomonadati</taxon>
        <taxon>Pseudomonadota</taxon>
        <taxon>Alphaproteobacteria</taxon>
        <taxon>Caulobacterales</taxon>
        <taxon>Caulobacteraceae</taxon>
        <taxon>Phenylobacterium</taxon>
    </lineage>
</organism>
<dbReference type="Proteomes" id="UP000247763">
    <property type="component" value="Chromosome"/>
</dbReference>
<evidence type="ECO:0000256" key="2">
    <source>
        <dbReference type="ARBA" id="ARBA00022723"/>
    </source>
</evidence>
<dbReference type="SUPFAM" id="SSF53649">
    <property type="entry name" value="Alkaline phosphatase-like"/>
    <property type="match status" value="1"/>
</dbReference>
<evidence type="ECO:0000259" key="6">
    <source>
        <dbReference type="Pfam" id="PF00884"/>
    </source>
</evidence>
<keyword evidence="4" id="KW-0106">Calcium</keyword>
<dbReference type="GO" id="GO:0016787">
    <property type="term" value="F:hydrolase activity"/>
    <property type="evidence" value="ECO:0007669"/>
    <property type="project" value="UniProtKB-KW"/>
</dbReference>
<keyword evidence="2" id="KW-0479">Metal-binding</keyword>
<dbReference type="InterPro" id="IPR050738">
    <property type="entry name" value="Sulfatase"/>
</dbReference>
<dbReference type="OrthoDB" id="9795675at2"/>
<dbReference type="InterPro" id="IPR017850">
    <property type="entry name" value="Alkaline_phosphatase_core_sf"/>
</dbReference>
<evidence type="ECO:0000256" key="1">
    <source>
        <dbReference type="ARBA" id="ARBA00008779"/>
    </source>
</evidence>
<keyword evidence="3" id="KW-0378">Hydrolase</keyword>
<evidence type="ECO:0000256" key="3">
    <source>
        <dbReference type="ARBA" id="ARBA00022801"/>
    </source>
</evidence>
<feature type="domain" description="Sulfatase N-terminal" evidence="6">
    <location>
        <begin position="32"/>
        <end position="442"/>
    </location>
</feature>
<gene>
    <name evidence="7" type="ORF">HYN04_07560</name>
</gene>
<proteinExistence type="inferred from homology"/>
<name>A0A2Z3HPD9_9CAUL</name>
<dbReference type="InterPro" id="IPR024607">
    <property type="entry name" value="Sulfatase_CS"/>
</dbReference>
<dbReference type="KEGG" id="phb:HYN04_07560"/>
<evidence type="ECO:0000256" key="4">
    <source>
        <dbReference type="ARBA" id="ARBA00022837"/>
    </source>
</evidence>
<dbReference type="Gene3D" id="3.40.720.10">
    <property type="entry name" value="Alkaline Phosphatase, subunit A"/>
    <property type="match status" value="1"/>
</dbReference>
<dbReference type="EMBL" id="CP029479">
    <property type="protein sequence ID" value="AWM77627.1"/>
    <property type="molecule type" value="Genomic_DNA"/>
</dbReference>
<evidence type="ECO:0000313" key="8">
    <source>
        <dbReference type="Proteomes" id="UP000247763"/>
    </source>
</evidence>
<dbReference type="Gene3D" id="3.30.1120.10">
    <property type="match status" value="1"/>
</dbReference>
<dbReference type="GO" id="GO:0046872">
    <property type="term" value="F:metal ion binding"/>
    <property type="evidence" value="ECO:0007669"/>
    <property type="project" value="UniProtKB-KW"/>
</dbReference>
<sequence length="746" mass="82311">MSPTPNRNGLGLTASESRPFWPEPARAPSGAPNVVCIVFDDLGFADLGCYGSEIATPNIDALAAGGLRYTNFHTTALCSPTRAALLTGRNHHSVGMGGLADWDLGFPGMRGRIARSAGTLAEMLRPAGYNTFATGKWHLTPTFETSQAGPFDQWPLQRGFDRYYGFLEGETSQWHPELVLDNHHIEAPDHEGYHLSEDIVDQSIGFIRAQRTITPEKPFFLYMCLGAQHAPHHAPKAFIDRYESVFEKGWDATRADRLARQKALGLVPADTVLPERNPGVKPWDALSDDERRLAVRLQAAFAGMLEHADLQVGRLVNWLREQGCLENTLITLISDNGASQEGSPFGTVNALRYFNGVRDTLAENLEHIDAIGEAHLNNNYPLGWAMAGNTPLKRYKQNTHGGGVRDPMIVHWPAGIPQGGEIRHQFHHVCDITPTVLEVTGVQAPAEIHGVTQQPIEGTSFAYSFGGGAEPTRKRTQYFEMLGHRGIWHEGWKAVTWHKPGTAFDADQWELYNLDQDFNEMHDLAGQEPARLQAMVARWFSEAGACNVLPLDDTLNRFVSSNPHSVASRRSWVLQPGGGRIPQAAAPDIRNRSYRIDAQVEIPEGGAEGVLIAQGDWCGGYALYLKDGHLIHDYNFVNRHYVARSARPVPAGRHTLSWVVRKTGEYTAEGELRIDDEPCGSAVLPQTYRAQASFIGMEIGRAPKPAVSDFVAPFPFTGVLHRVEVELGDDQQTDAQASLEAALRRQ</sequence>
<comment type="similarity">
    <text evidence="1">Belongs to the sulfatase family.</text>
</comment>
<dbReference type="CDD" id="cd16025">
    <property type="entry name" value="PAS_like"/>
    <property type="match status" value="1"/>
</dbReference>